<proteinExistence type="predicted"/>
<evidence type="ECO:0000256" key="1">
    <source>
        <dbReference type="SAM" id="SignalP"/>
    </source>
</evidence>
<keyword evidence="1" id="KW-0732">Signal</keyword>
<gene>
    <name evidence="2" type="ORF">L798_03877</name>
</gene>
<name>A0A067RK14_ZOONE</name>
<feature type="signal peptide" evidence="1">
    <location>
        <begin position="1"/>
        <end position="23"/>
    </location>
</feature>
<dbReference type="EMBL" id="KK852577">
    <property type="protein sequence ID" value="KDR20939.1"/>
    <property type="molecule type" value="Genomic_DNA"/>
</dbReference>
<evidence type="ECO:0000313" key="2">
    <source>
        <dbReference type="EMBL" id="KDR20939.1"/>
    </source>
</evidence>
<dbReference type="AlphaFoldDB" id="A0A067RK14"/>
<dbReference type="InParanoid" id="A0A067RK14"/>
<protein>
    <recommendedName>
        <fullName evidence="4">Secreted protein</fullName>
    </recommendedName>
</protein>
<keyword evidence="3" id="KW-1185">Reference proteome</keyword>
<accession>A0A067RK14</accession>
<reference evidence="2 3" key="1">
    <citation type="journal article" date="2014" name="Nat. Commun.">
        <title>Molecular traces of alternative social organization in a termite genome.</title>
        <authorList>
            <person name="Terrapon N."/>
            <person name="Li C."/>
            <person name="Robertson H.M."/>
            <person name="Ji L."/>
            <person name="Meng X."/>
            <person name="Booth W."/>
            <person name="Chen Z."/>
            <person name="Childers C.P."/>
            <person name="Glastad K.M."/>
            <person name="Gokhale K."/>
            <person name="Gowin J."/>
            <person name="Gronenberg W."/>
            <person name="Hermansen R.A."/>
            <person name="Hu H."/>
            <person name="Hunt B.G."/>
            <person name="Huylmans A.K."/>
            <person name="Khalil S.M."/>
            <person name="Mitchell R.D."/>
            <person name="Munoz-Torres M.C."/>
            <person name="Mustard J.A."/>
            <person name="Pan H."/>
            <person name="Reese J.T."/>
            <person name="Scharf M.E."/>
            <person name="Sun F."/>
            <person name="Vogel H."/>
            <person name="Xiao J."/>
            <person name="Yang W."/>
            <person name="Yang Z."/>
            <person name="Yang Z."/>
            <person name="Zhou J."/>
            <person name="Zhu J."/>
            <person name="Brent C.S."/>
            <person name="Elsik C.G."/>
            <person name="Goodisman M.A."/>
            <person name="Liberles D.A."/>
            <person name="Roe R.M."/>
            <person name="Vargo E.L."/>
            <person name="Vilcinskas A."/>
            <person name="Wang J."/>
            <person name="Bornberg-Bauer E."/>
            <person name="Korb J."/>
            <person name="Zhang G."/>
            <person name="Liebig J."/>
        </authorList>
    </citation>
    <scope>NUCLEOTIDE SEQUENCE [LARGE SCALE GENOMIC DNA]</scope>
    <source>
        <tissue evidence="2">Whole organism</tissue>
    </source>
</reference>
<organism evidence="2 3">
    <name type="scientific">Zootermopsis nevadensis</name>
    <name type="common">Dampwood termite</name>
    <dbReference type="NCBI Taxonomy" id="136037"/>
    <lineage>
        <taxon>Eukaryota</taxon>
        <taxon>Metazoa</taxon>
        <taxon>Ecdysozoa</taxon>
        <taxon>Arthropoda</taxon>
        <taxon>Hexapoda</taxon>
        <taxon>Insecta</taxon>
        <taxon>Pterygota</taxon>
        <taxon>Neoptera</taxon>
        <taxon>Polyneoptera</taxon>
        <taxon>Dictyoptera</taxon>
        <taxon>Blattodea</taxon>
        <taxon>Blattoidea</taxon>
        <taxon>Termitoidae</taxon>
        <taxon>Termopsidae</taxon>
        <taxon>Zootermopsis</taxon>
    </lineage>
</organism>
<evidence type="ECO:0008006" key="4">
    <source>
        <dbReference type="Google" id="ProtNLM"/>
    </source>
</evidence>
<sequence length="120" mass="13233">MTFCVLPFPSLFSFYLLPSLVIFSPLRSPHATVLSPVPASSGVYSLIRFLDEGRTVTVSPSAGISSLLAVQRQDGMIRLLGWIKEAPGRFFTADLRFLLLAAGRKFRHLPYATVIKPVSH</sequence>
<evidence type="ECO:0000313" key="3">
    <source>
        <dbReference type="Proteomes" id="UP000027135"/>
    </source>
</evidence>
<dbReference type="Proteomes" id="UP000027135">
    <property type="component" value="Unassembled WGS sequence"/>
</dbReference>
<feature type="chain" id="PRO_5001648613" description="Secreted protein" evidence="1">
    <location>
        <begin position="24"/>
        <end position="120"/>
    </location>
</feature>